<proteinExistence type="predicted"/>
<dbReference type="EMBL" id="QXFK01000016">
    <property type="protein sequence ID" value="RIV78179.1"/>
    <property type="molecule type" value="Genomic_DNA"/>
</dbReference>
<sequence length="223" mass="24740">MPTGVSMSQALRVLLVCPTGLLRETIVDGLEGSVREVRCVDTLRELVPETDVGFDVGLYVAPETRGVLAAQDADLLKGVGAHNWLVLSDQRDNPIYTRLMRDQMPACAVPLEVSRRELPHLVVLATRSRRFCIRAHCDACPSSPVQSTVGATLNDQQWQLMRYLSEGLSNKEIARIERCTESNVKVRVRGLLDRIHVTNRTQAAVMAARAGLSYDRRQGSQAY</sequence>
<dbReference type="OrthoDB" id="9814495at2"/>
<comment type="caution">
    <text evidence="5">The sequence shown here is derived from an EMBL/GenBank/DDBJ whole genome shotgun (WGS) entry which is preliminary data.</text>
</comment>
<gene>
    <name evidence="5" type="ORF">D2V04_09920</name>
</gene>
<dbReference type="GO" id="GO:0003677">
    <property type="term" value="F:DNA binding"/>
    <property type="evidence" value="ECO:0007669"/>
    <property type="project" value="UniProtKB-KW"/>
</dbReference>
<dbReference type="PANTHER" id="PTHR44688">
    <property type="entry name" value="DNA-BINDING TRANSCRIPTIONAL ACTIVATOR DEVR_DOSR"/>
    <property type="match status" value="1"/>
</dbReference>
<name>A0A418NHV2_9SPHN</name>
<keyword evidence="3" id="KW-0804">Transcription</keyword>
<dbReference type="InterPro" id="IPR036388">
    <property type="entry name" value="WH-like_DNA-bd_sf"/>
</dbReference>
<dbReference type="Gene3D" id="1.10.10.10">
    <property type="entry name" value="Winged helix-like DNA-binding domain superfamily/Winged helix DNA-binding domain"/>
    <property type="match status" value="1"/>
</dbReference>
<dbReference type="Proteomes" id="UP000285092">
    <property type="component" value="Unassembled WGS sequence"/>
</dbReference>
<evidence type="ECO:0000256" key="2">
    <source>
        <dbReference type="ARBA" id="ARBA00023125"/>
    </source>
</evidence>
<evidence type="ECO:0000259" key="4">
    <source>
        <dbReference type="PROSITE" id="PS50043"/>
    </source>
</evidence>
<dbReference type="PANTHER" id="PTHR44688:SF16">
    <property type="entry name" value="DNA-BINDING TRANSCRIPTIONAL ACTIVATOR DEVR_DOSR"/>
    <property type="match status" value="1"/>
</dbReference>
<dbReference type="PROSITE" id="PS50043">
    <property type="entry name" value="HTH_LUXR_2"/>
    <property type="match status" value="1"/>
</dbReference>
<evidence type="ECO:0000313" key="5">
    <source>
        <dbReference type="EMBL" id="RIV78179.1"/>
    </source>
</evidence>
<dbReference type="Pfam" id="PF00196">
    <property type="entry name" value="GerE"/>
    <property type="match status" value="1"/>
</dbReference>
<dbReference type="CDD" id="cd06170">
    <property type="entry name" value="LuxR_C_like"/>
    <property type="match status" value="1"/>
</dbReference>
<dbReference type="SUPFAM" id="SSF46894">
    <property type="entry name" value="C-terminal effector domain of the bipartite response regulators"/>
    <property type="match status" value="1"/>
</dbReference>
<keyword evidence="1" id="KW-0805">Transcription regulation</keyword>
<keyword evidence="6" id="KW-1185">Reference proteome</keyword>
<dbReference type="GO" id="GO:0006355">
    <property type="term" value="P:regulation of DNA-templated transcription"/>
    <property type="evidence" value="ECO:0007669"/>
    <property type="project" value="InterPro"/>
</dbReference>
<evidence type="ECO:0000256" key="1">
    <source>
        <dbReference type="ARBA" id="ARBA00023015"/>
    </source>
</evidence>
<protein>
    <submittedName>
        <fullName evidence="5">DNA-binding response regulator</fullName>
    </submittedName>
</protein>
<accession>A0A418NHV2</accession>
<keyword evidence="2 5" id="KW-0238">DNA-binding</keyword>
<dbReference type="SMART" id="SM00421">
    <property type="entry name" value="HTH_LUXR"/>
    <property type="match status" value="1"/>
</dbReference>
<dbReference type="AlphaFoldDB" id="A0A418NHV2"/>
<evidence type="ECO:0000256" key="3">
    <source>
        <dbReference type="ARBA" id="ARBA00023163"/>
    </source>
</evidence>
<reference evidence="5 6" key="1">
    <citation type="submission" date="2018-08" db="EMBL/GenBank/DDBJ databases">
        <title>Altererythrobacter sp.Ery1 and Ery12, the genome sequencing of novel strains in genus Alterythrobacter.</title>
        <authorList>
            <person name="Cheng H."/>
            <person name="Wu Y.-H."/>
            <person name="Fang C."/>
            <person name="Xu X.-W."/>
        </authorList>
    </citation>
    <scope>NUCLEOTIDE SEQUENCE [LARGE SCALE GENOMIC DNA]</scope>
    <source>
        <strain evidence="5 6">Ery1</strain>
    </source>
</reference>
<feature type="domain" description="HTH luxR-type" evidence="4">
    <location>
        <begin position="146"/>
        <end position="211"/>
    </location>
</feature>
<dbReference type="InterPro" id="IPR000792">
    <property type="entry name" value="Tscrpt_reg_LuxR_C"/>
</dbReference>
<organism evidence="5 6">
    <name type="scientific">Pelagerythrobacter aerophilus</name>
    <dbReference type="NCBI Taxonomy" id="2306995"/>
    <lineage>
        <taxon>Bacteria</taxon>
        <taxon>Pseudomonadati</taxon>
        <taxon>Pseudomonadota</taxon>
        <taxon>Alphaproteobacteria</taxon>
        <taxon>Sphingomonadales</taxon>
        <taxon>Erythrobacteraceae</taxon>
        <taxon>Pelagerythrobacter</taxon>
    </lineage>
</organism>
<dbReference type="InterPro" id="IPR016032">
    <property type="entry name" value="Sig_transdc_resp-reg_C-effctor"/>
</dbReference>
<evidence type="ECO:0000313" key="6">
    <source>
        <dbReference type="Proteomes" id="UP000285092"/>
    </source>
</evidence>